<dbReference type="PaxDb" id="3218-PP1S31_172V6.1"/>
<evidence type="ECO:0000313" key="2">
    <source>
        <dbReference type="EnsemblPlants" id="Pp3c11_22690V3.1"/>
    </source>
</evidence>
<evidence type="ECO:0000313" key="3">
    <source>
        <dbReference type="Proteomes" id="UP000006727"/>
    </source>
</evidence>
<accession>A0A2K1JVT9</accession>
<reference evidence="1 3" key="2">
    <citation type="journal article" date="2018" name="Plant J.">
        <title>The Physcomitrella patens chromosome-scale assembly reveals moss genome structure and evolution.</title>
        <authorList>
            <person name="Lang D."/>
            <person name="Ullrich K.K."/>
            <person name="Murat F."/>
            <person name="Fuchs J."/>
            <person name="Jenkins J."/>
            <person name="Haas F.B."/>
            <person name="Piednoel M."/>
            <person name="Gundlach H."/>
            <person name="Van Bel M."/>
            <person name="Meyberg R."/>
            <person name="Vives C."/>
            <person name="Morata J."/>
            <person name="Symeonidi A."/>
            <person name="Hiss M."/>
            <person name="Muchero W."/>
            <person name="Kamisugi Y."/>
            <person name="Saleh O."/>
            <person name="Blanc G."/>
            <person name="Decker E.L."/>
            <person name="van Gessel N."/>
            <person name="Grimwood J."/>
            <person name="Hayes R.D."/>
            <person name="Graham S.W."/>
            <person name="Gunter L.E."/>
            <person name="McDaniel S.F."/>
            <person name="Hoernstein S.N.W."/>
            <person name="Larsson A."/>
            <person name="Li F.W."/>
            <person name="Perroud P.F."/>
            <person name="Phillips J."/>
            <person name="Ranjan P."/>
            <person name="Rokshar D.S."/>
            <person name="Rothfels C.J."/>
            <person name="Schneider L."/>
            <person name="Shu S."/>
            <person name="Stevenson D.W."/>
            <person name="Thummler F."/>
            <person name="Tillich M."/>
            <person name="Villarreal Aguilar J.C."/>
            <person name="Widiez T."/>
            <person name="Wong G.K."/>
            <person name="Wymore A."/>
            <person name="Zhang Y."/>
            <person name="Zimmer A.D."/>
            <person name="Quatrano R.S."/>
            <person name="Mayer K.F.X."/>
            <person name="Goodstein D."/>
            <person name="Casacuberta J.M."/>
            <person name="Vandepoele K."/>
            <person name="Reski R."/>
            <person name="Cuming A.C."/>
            <person name="Tuskan G.A."/>
            <person name="Maumus F."/>
            <person name="Salse J."/>
            <person name="Schmutz J."/>
            <person name="Rensing S.A."/>
        </authorList>
    </citation>
    <scope>NUCLEOTIDE SEQUENCE [LARGE SCALE GENOMIC DNA]</scope>
    <source>
        <strain evidence="2 3">cv. Gransden 2004</strain>
    </source>
</reference>
<proteinExistence type="predicted"/>
<dbReference type="GeneID" id="112288609"/>
<dbReference type="RefSeq" id="XP_024388741.1">
    <property type="nucleotide sequence ID" value="XM_024532973.2"/>
</dbReference>
<dbReference type="EMBL" id="ABEU02000011">
    <property type="protein sequence ID" value="PNR45640.1"/>
    <property type="molecule type" value="Genomic_DNA"/>
</dbReference>
<dbReference type="GO" id="GO:0005737">
    <property type="term" value="C:cytoplasm"/>
    <property type="evidence" value="ECO:0000318"/>
    <property type="project" value="GO_Central"/>
</dbReference>
<dbReference type="AlphaFoldDB" id="A0A2K1JVT9"/>
<keyword evidence="3" id="KW-1185">Reference proteome</keyword>
<name>A0A2K1JVT9_PHYPA</name>
<dbReference type="EnsemblPlants" id="Pp3c11_22690V3.1">
    <property type="protein sequence ID" value="Pp3c11_22690V3.1"/>
    <property type="gene ID" value="Pp3c11_22690"/>
</dbReference>
<gene>
    <name evidence="2" type="primary">LOC112288609</name>
    <name evidence="1" type="ORF">PHYPA_015411</name>
</gene>
<dbReference type="Gramene" id="Pp3c11_22690V3.1">
    <property type="protein sequence ID" value="Pp3c11_22690V3.1"/>
    <property type="gene ID" value="Pp3c11_22690"/>
</dbReference>
<dbReference type="Proteomes" id="UP000006727">
    <property type="component" value="Chromosome 11"/>
</dbReference>
<reference evidence="1 3" key="1">
    <citation type="journal article" date="2008" name="Science">
        <title>The Physcomitrella genome reveals evolutionary insights into the conquest of land by plants.</title>
        <authorList>
            <person name="Rensing S."/>
            <person name="Lang D."/>
            <person name="Zimmer A."/>
            <person name="Terry A."/>
            <person name="Salamov A."/>
            <person name="Shapiro H."/>
            <person name="Nishiyama T."/>
            <person name="Perroud P.-F."/>
            <person name="Lindquist E."/>
            <person name="Kamisugi Y."/>
            <person name="Tanahashi T."/>
            <person name="Sakakibara K."/>
            <person name="Fujita T."/>
            <person name="Oishi K."/>
            <person name="Shin-I T."/>
            <person name="Kuroki Y."/>
            <person name="Toyoda A."/>
            <person name="Suzuki Y."/>
            <person name="Hashimoto A."/>
            <person name="Yamaguchi K."/>
            <person name="Sugano A."/>
            <person name="Kohara Y."/>
            <person name="Fujiyama A."/>
            <person name="Anterola A."/>
            <person name="Aoki S."/>
            <person name="Ashton N."/>
            <person name="Barbazuk W.B."/>
            <person name="Barker E."/>
            <person name="Bennetzen J."/>
            <person name="Bezanilla M."/>
            <person name="Blankenship R."/>
            <person name="Cho S.H."/>
            <person name="Dutcher S."/>
            <person name="Estelle M."/>
            <person name="Fawcett J.A."/>
            <person name="Gundlach H."/>
            <person name="Hanada K."/>
            <person name="Heyl A."/>
            <person name="Hicks K.A."/>
            <person name="Hugh J."/>
            <person name="Lohr M."/>
            <person name="Mayer K."/>
            <person name="Melkozernov A."/>
            <person name="Murata T."/>
            <person name="Nelson D."/>
            <person name="Pils B."/>
            <person name="Prigge M."/>
            <person name="Reiss B."/>
            <person name="Renner T."/>
            <person name="Rombauts S."/>
            <person name="Rushton P."/>
            <person name="Sanderfoot A."/>
            <person name="Schween G."/>
            <person name="Shiu S.-H."/>
            <person name="Stueber K."/>
            <person name="Theodoulou F.L."/>
            <person name="Tu H."/>
            <person name="Van de Peer Y."/>
            <person name="Verrier P.J."/>
            <person name="Waters E."/>
            <person name="Wood A."/>
            <person name="Yang L."/>
            <person name="Cove D."/>
            <person name="Cuming A."/>
            <person name="Hasebe M."/>
            <person name="Lucas S."/>
            <person name="Mishler D.B."/>
            <person name="Reski R."/>
            <person name="Grigoriev I."/>
            <person name="Quatrano R.S."/>
            <person name="Boore J.L."/>
        </authorList>
    </citation>
    <scope>NUCLEOTIDE SEQUENCE [LARGE SCALE GENOMIC DNA]</scope>
    <source>
        <strain evidence="2 3">cv. Gransden 2004</strain>
    </source>
</reference>
<evidence type="ECO:0000313" key="1">
    <source>
        <dbReference type="EMBL" id="PNR45640.1"/>
    </source>
</evidence>
<dbReference type="KEGG" id="ppp:112288609"/>
<organism evidence="1">
    <name type="scientific">Physcomitrium patens</name>
    <name type="common">Spreading-leaved earth moss</name>
    <name type="synonym">Physcomitrella patens</name>
    <dbReference type="NCBI Taxonomy" id="3218"/>
    <lineage>
        <taxon>Eukaryota</taxon>
        <taxon>Viridiplantae</taxon>
        <taxon>Streptophyta</taxon>
        <taxon>Embryophyta</taxon>
        <taxon>Bryophyta</taxon>
        <taxon>Bryophytina</taxon>
        <taxon>Bryopsida</taxon>
        <taxon>Funariidae</taxon>
        <taxon>Funariales</taxon>
        <taxon>Funariaceae</taxon>
        <taxon>Physcomitrium</taxon>
    </lineage>
</organism>
<reference evidence="2" key="3">
    <citation type="submission" date="2020-12" db="UniProtKB">
        <authorList>
            <consortium name="EnsemblPlants"/>
        </authorList>
    </citation>
    <scope>IDENTIFICATION</scope>
</reference>
<sequence>MSVTIVGGVGRSIIWRSAQTGPLQVERNLVVAIDALELGLSLVLLAPEDEMREVLLDVEQCRYSVQMTLLNHVLTGMPSTKRIAVIENPSFSKIYLAKVADVEVMMCQIMRMNRLAQLRMARLAKVDLDQIIRVGGGFDLERVEDHGMHGTGSSGLEYNEACADYGNYIMQ</sequence>
<protein>
    <submittedName>
        <fullName evidence="1 2">Uncharacterized protein</fullName>
    </submittedName>
</protein>